<name>A0A069SMI9_PHOVU</name>
<feature type="transmembrane region" description="Helical" evidence="1">
    <location>
        <begin position="16"/>
        <end position="35"/>
    </location>
</feature>
<proteinExistence type="predicted"/>
<keyword evidence="1" id="KW-0812">Transmembrane</keyword>
<keyword evidence="2" id="KW-0436">Ligase</keyword>
<feature type="transmembrane region" description="Helical" evidence="1">
    <location>
        <begin position="185"/>
        <end position="205"/>
    </location>
</feature>
<reference evidence="2 3" key="1">
    <citation type="submission" date="2014-04" db="EMBL/GenBank/DDBJ databases">
        <authorList>
            <person name="Sears C."/>
            <person name="Carroll K."/>
            <person name="Sack B.R."/>
            <person name="Qadri F."/>
            <person name="Myers L.L."/>
            <person name="Chung G.-T."/>
            <person name="Escheverria P."/>
            <person name="Fraser C.M."/>
            <person name="Sadzewicz L."/>
            <person name="Shefchek K.A."/>
            <person name="Tallon L."/>
            <person name="Das S.P."/>
            <person name="Daugherty S."/>
            <person name="Mongodin E.F."/>
        </authorList>
    </citation>
    <scope>NUCLEOTIDE SEQUENCE [LARGE SCALE GENOMIC DNA]</scope>
    <source>
        <strain evidence="2 3">3975 RP4</strain>
    </source>
</reference>
<keyword evidence="1" id="KW-1133">Transmembrane helix</keyword>
<feature type="transmembrane region" description="Helical" evidence="1">
    <location>
        <begin position="217"/>
        <end position="242"/>
    </location>
</feature>
<accession>A0A069SMI9</accession>
<gene>
    <name evidence="2" type="ORF">M099_0679</name>
</gene>
<dbReference type="RefSeq" id="WP_005851538.1">
    <property type="nucleotide sequence ID" value="NZ_JNHM01000011.1"/>
</dbReference>
<sequence>MDSTNISYKEKADKRIILVFIIQLIALGGAVDGFMSHSVKMNSWENCILPIALLYYLSFSNIDLKKIKALYFVLSVITISQIAVIYKYGTGNILIGRYYDVIIAFVLLRSLGIDRFFFYFENSVTILVKISLLLWGVCLLFPMLCNILVPLSLPIGFPTCSFTWGFVGLANLDSTEGLVLRNLGFAWEPGRFSSILVVTLMIHLFRNRFNLFRKNFVPLLLGIISSQATTGYMAFSVCLLGLLVNSDKKRSSKLVKYSLCGIFCIVLFCSPFMLEKMKQILDPEYFLNSNNIERLERTGEQYVPQRAEGLLMEFMNVADSPWIGYGDFKGESYISRELFPTIDIALSNGILQIFAMLGIPIGLLLYWALYKSSTLLASHFKVKGGYLFFLVICAVNVSYNFFVEPFFMVIILYCLFERKDRLCVN</sequence>
<evidence type="ECO:0000313" key="2">
    <source>
        <dbReference type="EMBL" id="KDS55948.1"/>
    </source>
</evidence>
<dbReference type="Proteomes" id="UP000027661">
    <property type="component" value="Unassembled WGS sequence"/>
</dbReference>
<evidence type="ECO:0000313" key="3">
    <source>
        <dbReference type="Proteomes" id="UP000027661"/>
    </source>
</evidence>
<keyword evidence="1" id="KW-0472">Membrane</keyword>
<feature type="transmembrane region" description="Helical" evidence="1">
    <location>
        <begin position="344"/>
        <end position="367"/>
    </location>
</feature>
<feature type="transmembrane region" description="Helical" evidence="1">
    <location>
        <begin position="101"/>
        <end position="120"/>
    </location>
</feature>
<evidence type="ECO:0000256" key="1">
    <source>
        <dbReference type="SAM" id="Phobius"/>
    </source>
</evidence>
<organism evidence="2 3">
    <name type="scientific">Phocaeicola vulgatus str. 3975 RP4</name>
    <dbReference type="NCBI Taxonomy" id="1339352"/>
    <lineage>
        <taxon>Bacteria</taxon>
        <taxon>Pseudomonadati</taxon>
        <taxon>Bacteroidota</taxon>
        <taxon>Bacteroidia</taxon>
        <taxon>Bacteroidales</taxon>
        <taxon>Bacteroidaceae</taxon>
        <taxon>Phocaeicola</taxon>
    </lineage>
</organism>
<dbReference type="EMBL" id="JNHM01000011">
    <property type="protein sequence ID" value="KDS55948.1"/>
    <property type="molecule type" value="Genomic_DNA"/>
</dbReference>
<comment type="caution">
    <text evidence="2">The sequence shown here is derived from an EMBL/GenBank/DDBJ whole genome shotgun (WGS) entry which is preliminary data.</text>
</comment>
<dbReference type="GO" id="GO:0016874">
    <property type="term" value="F:ligase activity"/>
    <property type="evidence" value="ECO:0007669"/>
    <property type="project" value="UniProtKB-KW"/>
</dbReference>
<dbReference type="PATRIC" id="fig|1339352.3.peg.652"/>
<feature type="transmembrane region" description="Helical" evidence="1">
    <location>
        <begin position="69"/>
        <end position="89"/>
    </location>
</feature>
<protein>
    <submittedName>
        <fullName evidence="2">O-antigen ligase like membrane family protein</fullName>
    </submittedName>
</protein>
<feature type="transmembrane region" description="Helical" evidence="1">
    <location>
        <begin position="254"/>
        <end position="274"/>
    </location>
</feature>
<feature type="transmembrane region" description="Helical" evidence="1">
    <location>
        <begin position="387"/>
        <end position="416"/>
    </location>
</feature>
<dbReference type="AlphaFoldDB" id="A0A069SMI9"/>